<sequence>MGAINVGLRGNSYDQLYRFLGEIFDDFHKEYWGYPSYTADKWNNVTRILRQLSIANSAVFSPCDLDKHYEVISRSFFGLTKIKLDFSNPAESARKLNKWVSDQMLGAIRNIFHESLITKNKMFFAYSLLFRADWKMNFNAVLTDREYFFDDKGQQLVVAMMNQEGYERINDFPEYNFRILFKCFYRSDYYSAIILPRDGYRVQDILKNFKVYSIKSSLIACTSILKNRNQNMSN</sequence>
<evidence type="ECO:0000256" key="1">
    <source>
        <dbReference type="ARBA" id="ARBA00009500"/>
    </source>
</evidence>
<dbReference type="GO" id="GO:0005615">
    <property type="term" value="C:extracellular space"/>
    <property type="evidence" value="ECO:0007669"/>
    <property type="project" value="InterPro"/>
</dbReference>
<dbReference type="Gene3D" id="3.30.497.10">
    <property type="entry name" value="Antithrombin, subunit I, domain 2"/>
    <property type="match status" value="1"/>
</dbReference>
<dbReference type="PANTHER" id="PTHR11461:SF211">
    <property type="entry name" value="GH10112P-RELATED"/>
    <property type="match status" value="1"/>
</dbReference>
<accession>A0A0C2NFF1</accession>
<gene>
    <name evidence="3" type="ORF">RF11_04472</name>
</gene>
<dbReference type="SUPFAM" id="SSF56574">
    <property type="entry name" value="Serpins"/>
    <property type="match status" value="1"/>
</dbReference>
<dbReference type="InterPro" id="IPR023796">
    <property type="entry name" value="Serpin_dom"/>
</dbReference>
<dbReference type="GO" id="GO:0004867">
    <property type="term" value="F:serine-type endopeptidase inhibitor activity"/>
    <property type="evidence" value="ECO:0007669"/>
    <property type="project" value="InterPro"/>
</dbReference>
<dbReference type="InterPro" id="IPR042178">
    <property type="entry name" value="Serpin_sf_1"/>
</dbReference>
<evidence type="ECO:0000313" key="3">
    <source>
        <dbReference type="EMBL" id="KII72737.1"/>
    </source>
</evidence>
<dbReference type="AlphaFoldDB" id="A0A0C2NFF1"/>
<organism evidence="3 4">
    <name type="scientific">Thelohanellus kitauei</name>
    <name type="common">Myxosporean</name>
    <dbReference type="NCBI Taxonomy" id="669202"/>
    <lineage>
        <taxon>Eukaryota</taxon>
        <taxon>Metazoa</taxon>
        <taxon>Cnidaria</taxon>
        <taxon>Myxozoa</taxon>
        <taxon>Myxosporea</taxon>
        <taxon>Bivalvulida</taxon>
        <taxon>Platysporina</taxon>
        <taxon>Myxobolidae</taxon>
        <taxon>Thelohanellus</taxon>
    </lineage>
</organism>
<keyword evidence="4" id="KW-1185">Reference proteome</keyword>
<dbReference type="InterPro" id="IPR000215">
    <property type="entry name" value="Serpin_fam"/>
</dbReference>
<dbReference type="InterPro" id="IPR036186">
    <property type="entry name" value="Serpin_sf"/>
</dbReference>
<evidence type="ECO:0000313" key="4">
    <source>
        <dbReference type="Proteomes" id="UP000031668"/>
    </source>
</evidence>
<proteinExistence type="inferred from homology"/>
<dbReference type="PANTHER" id="PTHR11461">
    <property type="entry name" value="SERINE PROTEASE INHIBITOR, SERPIN"/>
    <property type="match status" value="1"/>
</dbReference>
<comment type="similarity">
    <text evidence="1">Belongs to the serpin family.</text>
</comment>
<evidence type="ECO:0000259" key="2">
    <source>
        <dbReference type="Pfam" id="PF00079"/>
    </source>
</evidence>
<protein>
    <submittedName>
        <fullName evidence="3">Putative serpin-like protein</fullName>
    </submittedName>
</protein>
<dbReference type="InterPro" id="IPR042185">
    <property type="entry name" value="Serpin_sf_2"/>
</dbReference>
<dbReference type="Pfam" id="PF00079">
    <property type="entry name" value="Serpin"/>
    <property type="match status" value="1"/>
</dbReference>
<dbReference type="Proteomes" id="UP000031668">
    <property type="component" value="Unassembled WGS sequence"/>
</dbReference>
<reference evidence="3 4" key="1">
    <citation type="journal article" date="2014" name="Genome Biol. Evol.">
        <title>The genome of the myxosporean Thelohanellus kitauei shows adaptations to nutrient acquisition within its fish host.</title>
        <authorList>
            <person name="Yang Y."/>
            <person name="Xiong J."/>
            <person name="Zhou Z."/>
            <person name="Huo F."/>
            <person name="Miao W."/>
            <person name="Ran C."/>
            <person name="Liu Y."/>
            <person name="Zhang J."/>
            <person name="Feng J."/>
            <person name="Wang M."/>
            <person name="Wang M."/>
            <person name="Wang L."/>
            <person name="Yao B."/>
        </authorList>
    </citation>
    <scope>NUCLEOTIDE SEQUENCE [LARGE SCALE GENOMIC DNA]</scope>
    <source>
        <strain evidence="3">Wuqing</strain>
    </source>
</reference>
<dbReference type="EMBL" id="JWZT01001126">
    <property type="protein sequence ID" value="KII72737.1"/>
    <property type="molecule type" value="Genomic_DNA"/>
</dbReference>
<comment type="caution">
    <text evidence="3">The sequence shown here is derived from an EMBL/GenBank/DDBJ whole genome shotgun (WGS) entry which is preliminary data.</text>
</comment>
<dbReference type="Gene3D" id="2.30.39.10">
    <property type="entry name" value="Alpha-1-antitrypsin, domain 1"/>
    <property type="match status" value="1"/>
</dbReference>
<feature type="domain" description="Serpin" evidence="2">
    <location>
        <begin position="44"/>
        <end position="212"/>
    </location>
</feature>
<name>A0A0C2NFF1_THEKT</name>
<dbReference type="OrthoDB" id="671595at2759"/>